<dbReference type="PIRSF" id="PIRSF038084">
    <property type="entry name" value="HAT-B_cat"/>
    <property type="match status" value="1"/>
</dbReference>
<accession>A0A165R2K2</accession>
<dbReference type="STRING" id="1314783.A0A165R2K2"/>
<evidence type="ECO:0000256" key="8">
    <source>
        <dbReference type="ARBA" id="ARBA00048017"/>
    </source>
</evidence>
<feature type="region of interest" description="Interaction with histone H4 N-terminus" evidence="11">
    <location>
        <begin position="227"/>
        <end position="229"/>
    </location>
</feature>
<feature type="site" description="Interaction with histone H4 N-terminus" evidence="12">
    <location>
        <position position="198"/>
    </location>
</feature>
<dbReference type="Gene3D" id="3.40.630.30">
    <property type="match status" value="1"/>
</dbReference>
<dbReference type="Gene3D" id="3.90.360.10">
    <property type="entry name" value="Histone acetyl transferase 1 (HAT1), N-terminal domain"/>
    <property type="match status" value="1"/>
</dbReference>
<gene>
    <name evidence="14" type="ORF">DAEQUDRAFT_725854</name>
</gene>
<dbReference type="GO" id="GO:0005634">
    <property type="term" value="C:nucleus"/>
    <property type="evidence" value="ECO:0007669"/>
    <property type="project" value="UniProtKB-SubCell"/>
</dbReference>
<feature type="binding site" evidence="11">
    <location>
        <position position="290"/>
    </location>
    <ligand>
        <name>acetyl-CoA</name>
        <dbReference type="ChEBI" id="CHEBI:57288"/>
    </ligand>
</feature>
<comment type="subcellular location">
    <subcellularLocation>
        <location evidence="9">Cytoplasm</location>
    </subcellularLocation>
    <subcellularLocation>
        <location evidence="1 9">Nucleus</location>
    </subcellularLocation>
</comment>
<proteinExistence type="inferred from homology"/>
<feature type="binding site" evidence="11">
    <location>
        <begin position="243"/>
        <end position="245"/>
    </location>
    <ligand>
        <name>acetyl-CoA</name>
        <dbReference type="ChEBI" id="CHEBI:57288"/>
    </ligand>
</feature>
<organism evidence="14 15">
    <name type="scientific">Daedalea quercina L-15889</name>
    <dbReference type="NCBI Taxonomy" id="1314783"/>
    <lineage>
        <taxon>Eukaryota</taxon>
        <taxon>Fungi</taxon>
        <taxon>Dikarya</taxon>
        <taxon>Basidiomycota</taxon>
        <taxon>Agaricomycotina</taxon>
        <taxon>Agaricomycetes</taxon>
        <taxon>Polyporales</taxon>
        <taxon>Fomitopsis</taxon>
    </lineage>
</organism>
<comment type="subunit">
    <text evidence="9">Component of the HAT-B complex composed of at least HAT1 and HAT2. The HAT-B complex binds to histone H4 tail.</text>
</comment>
<feature type="domain" description="Histone acetyl transferase HAT1 N-terminal" evidence="13">
    <location>
        <begin position="9"/>
        <end position="186"/>
    </location>
</feature>
<dbReference type="AlphaFoldDB" id="A0A165R2K2"/>
<evidence type="ECO:0000256" key="7">
    <source>
        <dbReference type="ARBA" id="ARBA00023315"/>
    </source>
</evidence>
<evidence type="ECO:0000256" key="1">
    <source>
        <dbReference type="ARBA" id="ARBA00004123"/>
    </source>
</evidence>
<dbReference type="GO" id="GO:0042393">
    <property type="term" value="F:histone binding"/>
    <property type="evidence" value="ECO:0007669"/>
    <property type="project" value="InterPro"/>
</dbReference>
<name>A0A165R2K2_9APHY</name>
<evidence type="ECO:0000256" key="3">
    <source>
        <dbReference type="ARBA" id="ARBA00013184"/>
    </source>
</evidence>
<dbReference type="GO" id="GO:0004402">
    <property type="term" value="F:histone acetyltransferase activity"/>
    <property type="evidence" value="ECO:0007669"/>
    <property type="project" value="UniProtKB-UniRule"/>
</dbReference>
<keyword evidence="15" id="KW-1185">Reference proteome</keyword>
<dbReference type="InterPro" id="IPR016181">
    <property type="entry name" value="Acyl_CoA_acyltransferase"/>
</dbReference>
<comment type="similarity">
    <text evidence="2 9">Belongs to the HAT1 family.</text>
</comment>
<evidence type="ECO:0000313" key="14">
    <source>
        <dbReference type="EMBL" id="KZT70215.1"/>
    </source>
</evidence>
<dbReference type="GO" id="GO:0031509">
    <property type="term" value="P:subtelomeric heterochromatin formation"/>
    <property type="evidence" value="ECO:0007669"/>
    <property type="project" value="InterPro"/>
</dbReference>
<keyword evidence="9" id="KW-0963">Cytoplasm</keyword>
<dbReference type="OrthoDB" id="10253098at2759"/>
<dbReference type="InterPro" id="IPR017380">
    <property type="entry name" value="Hist_AcTrfase_B-typ_cat-su"/>
</dbReference>
<feature type="region of interest" description="Interaction with histone H4 N-terminus" evidence="11">
    <location>
        <begin position="51"/>
        <end position="53"/>
    </location>
</feature>
<dbReference type="GO" id="GO:0000781">
    <property type="term" value="C:chromosome, telomeric region"/>
    <property type="evidence" value="ECO:0007669"/>
    <property type="project" value="GOC"/>
</dbReference>
<dbReference type="EMBL" id="KV429053">
    <property type="protein sequence ID" value="KZT70215.1"/>
    <property type="molecule type" value="Genomic_DNA"/>
</dbReference>
<keyword evidence="6 9" id="KW-0539">Nucleus</keyword>
<evidence type="ECO:0000256" key="9">
    <source>
        <dbReference type="PIRNR" id="PIRNR038084"/>
    </source>
</evidence>
<dbReference type="GO" id="GO:0005737">
    <property type="term" value="C:cytoplasm"/>
    <property type="evidence" value="ECO:0007669"/>
    <property type="project" value="UniProtKB-SubCell"/>
</dbReference>
<dbReference type="Pfam" id="PF10394">
    <property type="entry name" value="Hat1_N"/>
    <property type="match status" value="1"/>
</dbReference>
<dbReference type="InterPro" id="IPR037113">
    <property type="entry name" value="Hat1_N_sf"/>
</dbReference>
<evidence type="ECO:0000313" key="15">
    <source>
        <dbReference type="Proteomes" id="UP000076727"/>
    </source>
</evidence>
<dbReference type="InterPro" id="IPR019467">
    <property type="entry name" value="Hat1_N"/>
</dbReference>
<dbReference type="InterPro" id="IPR013523">
    <property type="entry name" value="Hist_AcTrfase_HAT1_C"/>
</dbReference>
<evidence type="ECO:0000259" key="13">
    <source>
        <dbReference type="Pfam" id="PF10394"/>
    </source>
</evidence>
<reference evidence="14 15" key="1">
    <citation type="journal article" date="2016" name="Mol. Biol. Evol.">
        <title>Comparative Genomics of Early-Diverging Mushroom-Forming Fungi Provides Insights into the Origins of Lignocellulose Decay Capabilities.</title>
        <authorList>
            <person name="Nagy L.G."/>
            <person name="Riley R."/>
            <person name="Tritt A."/>
            <person name="Adam C."/>
            <person name="Daum C."/>
            <person name="Floudas D."/>
            <person name="Sun H."/>
            <person name="Yadav J.S."/>
            <person name="Pangilinan J."/>
            <person name="Larsson K.H."/>
            <person name="Matsuura K."/>
            <person name="Barry K."/>
            <person name="Labutti K."/>
            <person name="Kuo R."/>
            <person name="Ohm R.A."/>
            <person name="Bhattacharya S.S."/>
            <person name="Shirouzu T."/>
            <person name="Yoshinaga Y."/>
            <person name="Martin F.M."/>
            <person name="Grigoriev I.V."/>
            <person name="Hibbett D.S."/>
        </authorList>
    </citation>
    <scope>NUCLEOTIDE SEQUENCE [LARGE SCALE GENOMIC DNA]</scope>
    <source>
        <strain evidence="14 15">L-15889</strain>
    </source>
</reference>
<dbReference type="EC" id="2.3.1.48" evidence="3 9"/>
<dbReference type="Pfam" id="PF21184">
    <property type="entry name" value="HAT1_C_fung"/>
    <property type="match status" value="1"/>
</dbReference>
<dbReference type="PANTHER" id="PTHR12046">
    <property type="entry name" value="HISTONE ACETYLTRANSFERASE TYPE B CATALYTIC SUBUNIT"/>
    <property type="match status" value="1"/>
</dbReference>
<dbReference type="Proteomes" id="UP000076727">
    <property type="component" value="Unassembled WGS sequence"/>
</dbReference>
<evidence type="ECO:0000256" key="10">
    <source>
        <dbReference type="PIRSR" id="PIRSR038084-1"/>
    </source>
</evidence>
<keyword evidence="5 9" id="KW-0808">Transferase</keyword>
<evidence type="ECO:0000256" key="5">
    <source>
        <dbReference type="ARBA" id="ARBA00022679"/>
    </source>
</evidence>
<sequence length="495" mass="57324">MAATDAHLWAVDANEAFHLSLVRAAADKASLTTREHYEGFNPNFTYPLFGEDEKIYGYRNLRIDLKFASGSLAQYLNISYSDKLPVSSALDDIEGTVSKFIPPGYYTDEAAFLACVEEDALSFTPPGTRIHAYSRPLKTSNSKGKEKVVQENEETVDFEIYHCTWDTPGFKELHRRMQLYILLYIEGGSYIKEEEDVWQFTVLYEKRKRRSDPSISTYHFVGYSTLYPFYCFPEKVRLRLSQFVIAPPYQQEGHGSALYSAIYRYVRNSPDIAELTVEDPVEAFEDLRDRNDLKMLLSESAFMHEALGEDWEAEVESAKRPATPPKSKGHRYHPYANANGHSDNGHTPMDRLARYASREISGNRPLVHEQSQIQAIHEGLHATTNGAARTRTGPRGKLGPPADRSWLEQRRVELKMASRQFYRLAEMLMLKFVLMDGPDKRMEKAYRIWVKERLFRFNYEVLAQLDKKERQLKLDETFWAVRKDYERILEMIHDS</sequence>
<evidence type="ECO:0000256" key="11">
    <source>
        <dbReference type="PIRSR" id="PIRSR038084-2"/>
    </source>
</evidence>
<evidence type="ECO:0000256" key="6">
    <source>
        <dbReference type="ARBA" id="ARBA00023242"/>
    </source>
</evidence>
<feature type="active site" description="Proton donor/acceptor" evidence="10">
    <location>
        <position position="278"/>
    </location>
</feature>
<dbReference type="SUPFAM" id="SSF55729">
    <property type="entry name" value="Acyl-CoA N-acyltransferases (Nat)"/>
    <property type="match status" value="1"/>
</dbReference>
<evidence type="ECO:0000256" key="12">
    <source>
        <dbReference type="PIRSR" id="PIRSR038084-3"/>
    </source>
</evidence>
<protein>
    <recommendedName>
        <fullName evidence="4 9">Histone acetyltransferase type B catalytic subunit</fullName>
        <ecNumber evidence="3 9">2.3.1.48</ecNumber>
    </recommendedName>
</protein>
<comment type="function">
    <text evidence="9">Catalytic component of the histone acetylase B (HAT-B) complex. Has intrinsic substrate specificity that modifies lysine in recognition sequence GXGKXG. Involved in DNA double-strand break repair.</text>
</comment>
<keyword evidence="7 9" id="KW-0012">Acyltransferase</keyword>
<evidence type="ECO:0000256" key="4">
    <source>
        <dbReference type="ARBA" id="ARBA00021268"/>
    </source>
</evidence>
<evidence type="ECO:0000256" key="2">
    <source>
        <dbReference type="ARBA" id="ARBA00010543"/>
    </source>
</evidence>
<dbReference type="Gene3D" id="1.10.10.390">
    <property type="match status" value="1"/>
</dbReference>
<comment type="catalytic activity">
    <reaction evidence="8 9">
        <text>L-lysyl-[protein] + acetyl-CoA = N(6)-acetyl-L-lysyl-[protein] + CoA + H(+)</text>
        <dbReference type="Rhea" id="RHEA:45948"/>
        <dbReference type="Rhea" id="RHEA-COMP:9752"/>
        <dbReference type="Rhea" id="RHEA-COMP:10731"/>
        <dbReference type="ChEBI" id="CHEBI:15378"/>
        <dbReference type="ChEBI" id="CHEBI:29969"/>
        <dbReference type="ChEBI" id="CHEBI:57287"/>
        <dbReference type="ChEBI" id="CHEBI:57288"/>
        <dbReference type="ChEBI" id="CHEBI:61930"/>
        <dbReference type="EC" id="2.3.1.48"/>
    </reaction>
</comment>
<feature type="binding site" evidence="11">
    <location>
        <begin position="250"/>
        <end position="256"/>
    </location>
    <ligand>
        <name>acetyl-CoA</name>
        <dbReference type="ChEBI" id="CHEBI:57288"/>
    </ligand>
</feature>